<dbReference type="SUPFAM" id="SSF48452">
    <property type="entry name" value="TPR-like"/>
    <property type="match status" value="1"/>
</dbReference>
<dbReference type="EMBL" id="CP053661">
    <property type="protein sequence ID" value="QKD83367.1"/>
    <property type="molecule type" value="Genomic_DNA"/>
</dbReference>
<gene>
    <name evidence="5" type="ORF">HPC62_15225</name>
</gene>
<dbReference type="KEGG" id="theu:HPC62_15225"/>
<dbReference type="Proteomes" id="UP000505210">
    <property type="component" value="Chromosome"/>
</dbReference>
<dbReference type="SMART" id="SM00028">
    <property type="entry name" value="TPR"/>
    <property type="match status" value="6"/>
</dbReference>
<accession>A0A6M8BER0</accession>
<dbReference type="AlphaFoldDB" id="A0A6M8BER0"/>
<dbReference type="PANTHER" id="PTHR45641">
    <property type="entry name" value="TETRATRICOPEPTIDE REPEAT PROTEIN (AFU_ORTHOLOGUE AFUA_6G03870)"/>
    <property type="match status" value="1"/>
</dbReference>
<keyword evidence="2 3" id="KW-0802">TPR repeat</keyword>
<evidence type="ECO:0000313" key="5">
    <source>
        <dbReference type="EMBL" id="QKD83367.1"/>
    </source>
</evidence>
<dbReference type="Pfam" id="PF13374">
    <property type="entry name" value="TPR_10"/>
    <property type="match status" value="1"/>
</dbReference>
<keyword evidence="6" id="KW-1185">Reference proteome</keyword>
<evidence type="ECO:0000259" key="4">
    <source>
        <dbReference type="Pfam" id="PF12770"/>
    </source>
</evidence>
<name>A0A6M8BER0_9CYAN</name>
<proteinExistence type="predicted"/>
<organism evidence="5 6">
    <name type="scientific">Thermoleptolyngbya sichuanensis A183</name>
    <dbReference type="NCBI Taxonomy" id="2737172"/>
    <lineage>
        <taxon>Bacteria</taxon>
        <taxon>Bacillati</taxon>
        <taxon>Cyanobacteriota</taxon>
        <taxon>Cyanophyceae</taxon>
        <taxon>Oculatellales</taxon>
        <taxon>Oculatellaceae</taxon>
        <taxon>Thermoleptolyngbya</taxon>
        <taxon>Thermoleptolyngbya sichuanensis</taxon>
    </lineage>
</organism>
<protein>
    <submittedName>
        <fullName evidence="5">CHAT domain-containing protein</fullName>
    </submittedName>
</protein>
<evidence type="ECO:0000256" key="3">
    <source>
        <dbReference type="PROSITE-ProRule" id="PRU00339"/>
    </source>
</evidence>
<dbReference type="Pfam" id="PF13424">
    <property type="entry name" value="TPR_12"/>
    <property type="match status" value="2"/>
</dbReference>
<dbReference type="InterPro" id="IPR011990">
    <property type="entry name" value="TPR-like_helical_dom_sf"/>
</dbReference>
<evidence type="ECO:0000313" key="6">
    <source>
        <dbReference type="Proteomes" id="UP000505210"/>
    </source>
</evidence>
<evidence type="ECO:0000256" key="2">
    <source>
        <dbReference type="ARBA" id="ARBA00022803"/>
    </source>
</evidence>
<evidence type="ECO:0000256" key="1">
    <source>
        <dbReference type="ARBA" id="ARBA00022737"/>
    </source>
</evidence>
<dbReference type="PROSITE" id="PS50005">
    <property type="entry name" value="TPR"/>
    <property type="match status" value="1"/>
</dbReference>
<dbReference type="Gene3D" id="2.60.120.380">
    <property type="match status" value="1"/>
</dbReference>
<reference evidence="5 6" key="1">
    <citation type="submission" date="2020-05" db="EMBL/GenBank/DDBJ databases">
        <title>Complete genome sequence of of a novel Thermoleptolyngbya strain isolated from hot springs of Ganzi, Sichuan China.</title>
        <authorList>
            <person name="Tang J."/>
            <person name="Daroch M."/>
            <person name="Li L."/>
            <person name="Waleron K."/>
            <person name="Waleron M."/>
            <person name="Waleron M."/>
        </authorList>
    </citation>
    <scope>NUCLEOTIDE SEQUENCE [LARGE SCALE GENOMIC DNA]</scope>
    <source>
        <strain evidence="5 6">PKUAC-SCTA183</strain>
    </source>
</reference>
<feature type="repeat" description="TPR" evidence="3">
    <location>
        <begin position="369"/>
        <end position="402"/>
    </location>
</feature>
<dbReference type="InterPro" id="IPR019734">
    <property type="entry name" value="TPR_rpt"/>
</dbReference>
<dbReference type="PANTHER" id="PTHR45641:SF19">
    <property type="entry name" value="NEPHROCYSTIN-3"/>
    <property type="match status" value="1"/>
</dbReference>
<dbReference type="RefSeq" id="WP_172357025.1">
    <property type="nucleotide sequence ID" value="NZ_CP053661.1"/>
</dbReference>
<dbReference type="Gene3D" id="1.25.40.10">
    <property type="entry name" value="Tetratricopeptide repeat domain"/>
    <property type="match status" value="3"/>
</dbReference>
<feature type="domain" description="CHAT" evidence="4">
    <location>
        <begin position="816"/>
        <end position="1138"/>
    </location>
</feature>
<dbReference type="InterPro" id="IPR024983">
    <property type="entry name" value="CHAT_dom"/>
</dbReference>
<keyword evidence="1" id="KW-0677">Repeat</keyword>
<dbReference type="Pfam" id="PF12770">
    <property type="entry name" value="CHAT"/>
    <property type="match status" value="1"/>
</dbReference>
<sequence length="1145" mass="125153">MKQPNLTAALLLTWLLGGQMPGLALVPAITGRSPELVAAPRVARSPAEPTLADAERLYEEVNRLYAQGRYEAALDRAEQALRVLERALPSTNPNIPHGFNQVAMLLSLLERHEEAESYHTIARLMTRGGKGTPIAPAAIAQLTQTFPQSVVGQLDARSLQANRHGYLEVFEPVLSSVPLSQLPRMPLTGGYFNLHQFDSVAGQTVNLAVTSEDLDDLIIFVFSRQQGFIAAASGRATQIALSLEDAGPYQVMVGSRTAGRTGRYRLWWGNASGRAATSALTYRGEHNRVPRGEEYSLDSLYTLAAPRLEEQIARLRAEKGDRHPEVAEPLISLATSYTLLGRWADAGSAYAEVLEILRAQPHPNPQHLAQALDGMASMAYQQGDLERAAALYQEALSLERARLGRTALLNGEEGFVAQRAIAASLLSLIQVYQAQQRYDEAEPLLIEMIDLARRFSQPSERAIFLEAASTLYRTQGRNAEADALALEAFEGQPAAPKERSPRDPNQLNGRALTYHSQGRYDEAERLYRQALAASEAWYSRDLQAFRAPIFYNLAGLYQAQGKIPAALEVLQAGIALEQQEFDRRLATLNEVGRQRYAASVANTLNHAISLHLNTAPDDLDAAQLAATMLLRRKGRVLEAGITTLALLEQAPNPEDERLLAELDRRRRQVAEITFAEQGSSLQAQAQLRTLRSQIDEIEAVLARRSAALAGDAPLVNLADIQARLPTDGALVEYVRYRPFDPRNPLGQKPASNLSDWSDRGFGDPRYAAYVLLPSGEVRWADLGDAAAIEGQIQRFLEFLRCGERRATPCYEPEQLQPVAQALYQMVFAPVQPHLGNAGYVLLSPDGHLNLVPFAALADGQNRYLIETYTLTYLTSGRDLLRQKHTAPPQQPPVVLANPDFDTADAQGVIQVASASRGGARSPDMGSLRFGPLAGSALEVAAIRPWLGQKAVVLTEARATENALKQVQGPSVLHLATHGFFLPDVPISPPEAGVGAFPQSANRVENPLLRSGLALAGFNQRESDGEDGVLTALEVASLNLRGTRLVVLSACETGLGDVADGEGVYGLRRAFVLAGAESLLMSLWQVSDRRTADLMQQYYERLAQGTGRSEALRQVQLAALQNPAHRHPYFWAAFFLSGQWTPMESL</sequence>